<reference evidence="1" key="2">
    <citation type="submission" date="2020-09" db="EMBL/GenBank/DDBJ databases">
        <authorList>
            <person name="Sun Q."/>
            <person name="Ohkuma M."/>
        </authorList>
    </citation>
    <scope>NUCLEOTIDE SEQUENCE</scope>
    <source>
        <strain evidence="1">JCM 3302</strain>
    </source>
</reference>
<organism evidence="1 2">
    <name type="scientific">Streptomyces spiralis</name>
    <dbReference type="NCBI Taxonomy" id="66376"/>
    <lineage>
        <taxon>Bacteria</taxon>
        <taxon>Bacillati</taxon>
        <taxon>Actinomycetota</taxon>
        <taxon>Actinomycetes</taxon>
        <taxon>Kitasatosporales</taxon>
        <taxon>Streptomycetaceae</taxon>
        <taxon>Streptomyces</taxon>
    </lineage>
</organism>
<protein>
    <submittedName>
        <fullName evidence="1">Uncharacterized protein</fullName>
    </submittedName>
</protein>
<proteinExistence type="predicted"/>
<gene>
    <name evidence="1" type="ORF">GCM10014715_45410</name>
</gene>
<name>A0A919DW91_9ACTN</name>
<evidence type="ECO:0000313" key="2">
    <source>
        <dbReference type="Proteomes" id="UP000641386"/>
    </source>
</evidence>
<accession>A0A919DW91</accession>
<reference evidence="1" key="1">
    <citation type="journal article" date="2014" name="Int. J. Syst. Evol. Microbiol.">
        <title>Complete genome sequence of Corynebacterium casei LMG S-19264T (=DSM 44701T), isolated from a smear-ripened cheese.</title>
        <authorList>
            <consortium name="US DOE Joint Genome Institute (JGI-PGF)"/>
            <person name="Walter F."/>
            <person name="Albersmeier A."/>
            <person name="Kalinowski J."/>
            <person name="Ruckert C."/>
        </authorList>
    </citation>
    <scope>NUCLEOTIDE SEQUENCE</scope>
    <source>
        <strain evidence="1">JCM 3302</strain>
    </source>
</reference>
<dbReference type="AlphaFoldDB" id="A0A919DW91"/>
<evidence type="ECO:0000313" key="1">
    <source>
        <dbReference type="EMBL" id="GHE84313.1"/>
    </source>
</evidence>
<dbReference type="EMBL" id="BNBC01000022">
    <property type="protein sequence ID" value="GHE84313.1"/>
    <property type="molecule type" value="Genomic_DNA"/>
</dbReference>
<sequence>MLWHCARGCRAEGSKRYPMAQDAERYARAFDREDQADMGRRALLGLLPLRLLRAWRLRRRKEAGGEPRAAAPPP</sequence>
<comment type="caution">
    <text evidence="1">The sequence shown here is derived from an EMBL/GenBank/DDBJ whole genome shotgun (WGS) entry which is preliminary data.</text>
</comment>
<dbReference type="Proteomes" id="UP000641386">
    <property type="component" value="Unassembled WGS sequence"/>
</dbReference>
<keyword evidence="2" id="KW-1185">Reference proteome</keyword>